<proteinExistence type="predicted"/>
<dbReference type="Proteomes" id="UP001269081">
    <property type="component" value="Unassembled WGS sequence"/>
</dbReference>
<evidence type="ECO:0000256" key="1">
    <source>
        <dbReference type="SAM" id="SignalP"/>
    </source>
</evidence>
<dbReference type="EMBL" id="JAVDWQ010000006">
    <property type="protein sequence ID" value="MDR7210240.1"/>
    <property type="molecule type" value="Genomic_DNA"/>
</dbReference>
<dbReference type="RefSeq" id="WP_310281103.1">
    <property type="nucleotide sequence ID" value="NZ_JAVDWQ010000006.1"/>
</dbReference>
<reference evidence="2 3" key="1">
    <citation type="submission" date="2023-07" db="EMBL/GenBank/DDBJ databases">
        <title>Sorghum-associated microbial communities from plants grown in Nebraska, USA.</title>
        <authorList>
            <person name="Schachtman D."/>
        </authorList>
    </citation>
    <scope>NUCLEOTIDE SEQUENCE [LARGE SCALE GENOMIC DNA]</scope>
    <source>
        <strain evidence="2 3">4129</strain>
    </source>
</reference>
<feature type="chain" id="PRO_5045960596" evidence="1">
    <location>
        <begin position="21"/>
        <end position="75"/>
    </location>
</feature>
<accession>A0ABU1Y7N8</accession>
<comment type="caution">
    <text evidence="2">The sequence shown here is derived from an EMBL/GenBank/DDBJ whole genome shotgun (WGS) entry which is preliminary data.</text>
</comment>
<organism evidence="2 3">
    <name type="scientific">Flavobacterium piscis</name>
    <dbReference type="NCBI Taxonomy" id="1114874"/>
    <lineage>
        <taxon>Bacteria</taxon>
        <taxon>Pseudomonadati</taxon>
        <taxon>Bacteroidota</taxon>
        <taxon>Flavobacteriia</taxon>
        <taxon>Flavobacteriales</taxon>
        <taxon>Flavobacteriaceae</taxon>
        <taxon>Flavobacterium</taxon>
    </lineage>
</organism>
<name>A0ABU1Y7N8_9FLAO</name>
<sequence>MKKIVSIVALTFLFAMNVSAQEKKGSSKDKKTCTAAEMKACTKDKKCAKDKKTCTVEEMKACTKDKKSCCANKKS</sequence>
<feature type="signal peptide" evidence="1">
    <location>
        <begin position="1"/>
        <end position="20"/>
    </location>
</feature>
<keyword evidence="3" id="KW-1185">Reference proteome</keyword>
<keyword evidence="1" id="KW-0732">Signal</keyword>
<protein>
    <submittedName>
        <fullName evidence="2">Uncharacterized protein</fullName>
    </submittedName>
</protein>
<evidence type="ECO:0000313" key="2">
    <source>
        <dbReference type="EMBL" id="MDR7210240.1"/>
    </source>
</evidence>
<evidence type="ECO:0000313" key="3">
    <source>
        <dbReference type="Proteomes" id="UP001269081"/>
    </source>
</evidence>
<gene>
    <name evidence="2" type="ORF">J2W48_002180</name>
</gene>